<accession>A0AAE0FWL8</accession>
<proteinExistence type="predicted"/>
<gene>
    <name evidence="1" type="ORF">CYMTET_24071</name>
</gene>
<keyword evidence="2" id="KW-1185">Reference proteome</keyword>
<comment type="caution">
    <text evidence="1">The sequence shown here is derived from an EMBL/GenBank/DDBJ whole genome shotgun (WGS) entry which is preliminary data.</text>
</comment>
<evidence type="ECO:0000313" key="1">
    <source>
        <dbReference type="EMBL" id="KAK3267367.1"/>
    </source>
</evidence>
<protein>
    <submittedName>
        <fullName evidence="1">Uncharacterized protein</fullName>
    </submittedName>
</protein>
<dbReference type="EMBL" id="LGRX02012448">
    <property type="protein sequence ID" value="KAK3267367.1"/>
    <property type="molecule type" value="Genomic_DNA"/>
</dbReference>
<sequence>MCTTIEALAETRAIVEGDTVVLSTKAIEILREKYNEFGFGVPQSRQTDTSLRDKALSELEEEVNTAKPFFAPKPIEVADGAVPRDPAKSPDHKMKTKTLSARDRYRTGVRRSLNPEAPRVTTEVEQYKYMIDNGLFMFVADGEHVGQLWVRKDIKEKFPIIHIVAMAYLCIDPTRRRM</sequence>
<evidence type="ECO:0000313" key="2">
    <source>
        <dbReference type="Proteomes" id="UP001190700"/>
    </source>
</evidence>
<name>A0AAE0FWL8_9CHLO</name>
<dbReference type="AlphaFoldDB" id="A0AAE0FWL8"/>
<dbReference type="Proteomes" id="UP001190700">
    <property type="component" value="Unassembled WGS sequence"/>
</dbReference>
<reference evidence="1 2" key="1">
    <citation type="journal article" date="2015" name="Genome Biol. Evol.">
        <title>Comparative Genomics of a Bacterivorous Green Alga Reveals Evolutionary Causalities and Consequences of Phago-Mixotrophic Mode of Nutrition.</title>
        <authorList>
            <person name="Burns J.A."/>
            <person name="Paasch A."/>
            <person name="Narechania A."/>
            <person name="Kim E."/>
        </authorList>
    </citation>
    <scope>NUCLEOTIDE SEQUENCE [LARGE SCALE GENOMIC DNA]</scope>
    <source>
        <strain evidence="1 2">PLY_AMNH</strain>
    </source>
</reference>
<organism evidence="1 2">
    <name type="scientific">Cymbomonas tetramitiformis</name>
    <dbReference type="NCBI Taxonomy" id="36881"/>
    <lineage>
        <taxon>Eukaryota</taxon>
        <taxon>Viridiplantae</taxon>
        <taxon>Chlorophyta</taxon>
        <taxon>Pyramimonadophyceae</taxon>
        <taxon>Pyramimonadales</taxon>
        <taxon>Pyramimonadaceae</taxon>
        <taxon>Cymbomonas</taxon>
    </lineage>
</organism>